<feature type="domain" description="Amidohydrolase 3" evidence="1">
    <location>
        <begin position="47"/>
        <end position="503"/>
    </location>
</feature>
<reference key="1">
    <citation type="submission" date="2010-11" db="EMBL/GenBank/DDBJ databases">
        <title>The complete sequence of chromosome of Isophaera pallida ATCC 43644.</title>
        <authorList>
            <consortium name="US DOE Joint Genome Institute (JGI-PGF)"/>
            <person name="Lucas S."/>
            <person name="Copeland A."/>
            <person name="Lapidus A."/>
            <person name="Bruce D."/>
            <person name="Goodwin L."/>
            <person name="Pitluck S."/>
            <person name="Kyrpides N."/>
            <person name="Mavromatis K."/>
            <person name="Pagani I."/>
            <person name="Ivanova N."/>
            <person name="Saunders E."/>
            <person name="Brettin T."/>
            <person name="Detter J.C."/>
            <person name="Han C."/>
            <person name="Tapia R."/>
            <person name="Land M."/>
            <person name="Hauser L."/>
            <person name="Markowitz V."/>
            <person name="Cheng J.-F."/>
            <person name="Hugenholtz P."/>
            <person name="Woyke T."/>
            <person name="Wu D."/>
            <person name="Eisen J.A."/>
        </authorList>
    </citation>
    <scope>NUCLEOTIDE SEQUENCE</scope>
    <source>
        <strain>ATCC 43644</strain>
    </source>
</reference>
<dbReference type="InterPro" id="IPR011059">
    <property type="entry name" value="Metal-dep_hydrolase_composite"/>
</dbReference>
<reference evidence="2 3" key="2">
    <citation type="journal article" date="2011" name="Stand. Genomic Sci.">
        <title>Complete genome sequence of Isosphaera pallida type strain (IS1B).</title>
        <authorList>
            <consortium name="US DOE Joint Genome Institute (JGI-PGF)"/>
            <person name="Goker M."/>
            <person name="Cleland D."/>
            <person name="Saunders E."/>
            <person name="Lapidus A."/>
            <person name="Nolan M."/>
            <person name="Lucas S."/>
            <person name="Hammon N."/>
            <person name="Deshpande S."/>
            <person name="Cheng J.F."/>
            <person name="Tapia R."/>
            <person name="Han C."/>
            <person name="Goodwin L."/>
            <person name="Pitluck S."/>
            <person name="Liolios K."/>
            <person name="Pagani I."/>
            <person name="Ivanova N."/>
            <person name="Mavromatis K."/>
            <person name="Pati A."/>
            <person name="Chen A."/>
            <person name="Palaniappan K."/>
            <person name="Land M."/>
            <person name="Hauser L."/>
            <person name="Chang Y.J."/>
            <person name="Jeffries C.D."/>
            <person name="Detter J.C."/>
            <person name="Beck B."/>
            <person name="Woyke T."/>
            <person name="Bristow J."/>
            <person name="Eisen J.A."/>
            <person name="Markowitz V."/>
            <person name="Hugenholtz P."/>
            <person name="Kyrpides N.C."/>
            <person name="Klenk H.P."/>
        </authorList>
    </citation>
    <scope>NUCLEOTIDE SEQUENCE [LARGE SCALE GENOMIC DNA]</scope>
    <source>
        <strain evidence="3">ATCC 43644 / DSM 9630 / IS1B</strain>
    </source>
</reference>
<sequence length="524" mass="56042">MFDVILKGGWVIDGAGGPPFRADVGLLDFMIAAVGRLDEATAPLMLDVSERYVAPGFIDAHVHGDLSLLADPHGVGLAALKQGITTFVIGQDGTSVAPGRPETIAFLRRYAAGFNGDPASVPTTWESVADYLARFDRSTPLNVAYLIPNGNLRLDAIGHDPRPAGDEDLAAMVRAVREGMEAGAVGVSSGLDYLPSKYADARELAALAREAARFDGIYVTHMRGYGHLAARGVAEVVEIARRSGAACHISHYNGPAELLLPLIDSARASGLDLTFDTYPYEAGSTILSMVALPEESQAGGIEATLERLADPTHRDDLRRTWFSPENATRRTFPLEGIRLAMVDHPDWCWAEGLTLADAAAQAGLDLADLVCELLVVTQLAVGTVVFAGDRAEADIRAILRHPAHMAGSDGIYLGGRPHPRGFGAFARYLGRHTRTLGDYSWGEAVVHLASHAARRHRLTDRGLLRPGYAADIVVFDPHAVNDRADYADGKRLAEGVDHVFVNGILALHDGRPTGATPGRALRRG</sequence>
<dbReference type="InParanoid" id="E8QX41"/>
<dbReference type="PANTHER" id="PTHR11647">
    <property type="entry name" value="HYDRANTOINASE/DIHYDROPYRIMIDINASE FAMILY MEMBER"/>
    <property type="match status" value="1"/>
</dbReference>
<accession>E8QX41</accession>
<evidence type="ECO:0000313" key="2">
    <source>
        <dbReference type="EMBL" id="ADV60874.1"/>
    </source>
</evidence>
<dbReference type="GO" id="GO:0016812">
    <property type="term" value="F:hydrolase activity, acting on carbon-nitrogen (but not peptide) bonds, in cyclic amides"/>
    <property type="evidence" value="ECO:0007669"/>
    <property type="project" value="TreeGrafter"/>
</dbReference>
<name>E8QX41_ISOPI</name>
<keyword evidence="3" id="KW-1185">Reference proteome</keyword>
<dbReference type="Gene3D" id="3.20.20.140">
    <property type="entry name" value="Metal-dependent hydrolases"/>
    <property type="match status" value="1"/>
</dbReference>
<dbReference type="HOGENOM" id="CLU_016107_2_1_0"/>
<dbReference type="SUPFAM" id="SSF51556">
    <property type="entry name" value="Metallo-dependent hydrolases"/>
    <property type="match status" value="1"/>
</dbReference>
<dbReference type="EC" id="3.5.1.82" evidence="2"/>
<protein>
    <submittedName>
        <fullName evidence="2">N-acyl-D-glutamate deacylase</fullName>
        <ecNumber evidence="2">3.5.1.82</ecNumber>
    </submittedName>
</protein>
<dbReference type="InterPro" id="IPR050378">
    <property type="entry name" value="Metallo-dep_Hydrolases_sf"/>
</dbReference>
<dbReference type="PANTHER" id="PTHR11647:SF1">
    <property type="entry name" value="COLLAPSIN RESPONSE MEDIATOR PROTEIN"/>
    <property type="match status" value="1"/>
</dbReference>
<dbReference type="RefSeq" id="WP_013563163.1">
    <property type="nucleotide sequence ID" value="NC_014962.1"/>
</dbReference>
<dbReference type="eggNOG" id="COG3653">
    <property type="taxonomic scope" value="Bacteria"/>
</dbReference>
<dbReference type="Gene3D" id="3.30.1490.130">
    <property type="entry name" value="D-aminoacylase. Domain 3"/>
    <property type="match status" value="1"/>
</dbReference>
<dbReference type="STRING" id="575540.Isop_0277"/>
<dbReference type="InterPro" id="IPR013108">
    <property type="entry name" value="Amidohydro_3"/>
</dbReference>
<dbReference type="SUPFAM" id="SSF51338">
    <property type="entry name" value="Composite domain of metallo-dependent hydrolases"/>
    <property type="match status" value="1"/>
</dbReference>
<keyword evidence="2" id="KW-0378">Hydrolase</keyword>
<dbReference type="EMBL" id="CP002353">
    <property type="protein sequence ID" value="ADV60874.1"/>
    <property type="molecule type" value="Genomic_DNA"/>
</dbReference>
<dbReference type="GO" id="GO:0047421">
    <property type="term" value="F:N-acyl-D-glutamate deacylase activity"/>
    <property type="evidence" value="ECO:0007669"/>
    <property type="project" value="UniProtKB-EC"/>
</dbReference>
<dbReference type="AlphaFoldDB" id="E8QX41"/>
<dbReference type="OrthoDB" id="9775607at2"/>
<gene>
    <name evidence="2" type="ordered locus">Isop_0277</name>
</gene>
<evidence type="ECO:0000313" key="3">
    <source>
        <dbReference type="Proteomes" id="UP000008631"/>
    </source>
</evidence>
<dbReference type="InterPro" id="IPR032466">
    <property type="entry name" value="Metal_Hydrolase"/>
</dbReference>
<organism evidence="2 3">
    <name type="scientific">Isosphaera pallida (strain ATCC 43644 / DSM 9630 / IS1B)</name>
    <dbReference type="NCBI Taxonomy" id="575540"/>
    <lineage>
        <taxon>Bacteria</taxon>
        <taxon>Pseudomonadati</taxon>
        <taxon>Planctomycetota</taxon>
        <taxon>Planctomycetia</taxon>
        <taxon>Isosphaerales</taxon>
        <taxon>Isosphaeraceae</taxon>
        <taxon>Isosphaera</taxon>
    </lineage>
</organism>
<dbReference type="InterPro" id="IPR023100">
    <property type="entry name" value="D-aminoacylase_insert_dom_sf"/>
</dbReference>
<dbReference type="GO" id="GO:0005829">
    <property type="term" value="C:cytosol"/>
    <property type="evidence" value="ECO:0007669"/>
    <property type="project" value="TreeGrafter"/>
</dbReference>
<dbReference type="Proteomes" id="UP000008631">
    <property type="component" value="Chromosome"/>
</dbReference>
<dbReference type="KEGG" id="ipa:Isop_0277"/>
<dbReference type="Gene3D" id="2.30.40.10">
    <property type="entry name" value="Urease, subunit C, domain 1"/>
    <property type="match status" value="1"/>
</dbReference>
<proteinExistence type="predicted"/>
<evidence type="ECO:0000259" key="1">
    <source>
        <dbReference type="Pfam" id="PF07969"/>
    </source>
</evidence>
<dbReference type="Pfam" id="PF07969">
    <property type="entry name" value="Amidohydro_3"/>
    <property type="match status" value="1"/>
</dbReference>